<evidence type="ECO:0000256" key="1">
    <source>
        <dbReference type="ARBA" id="ARBA00022676"/>
    </source>
</evidence>
<dbReference type="KEGG" id="ovb:NB640_07395"/>
<gene>
    <name evidence="3" type="ORF">NB640_07395</name>
</gene>
<dbReference type="Pfam" id="PF01531">
    <property type="entry name" value="Glyco_transf_11"/>
    <property type="match status" value="1"/>
</dbReference>
<protein>
    <submittedName>
        <fullName evidence="3">Alpha-1,2-fucosyltransferase</fullName>
    </submittedName>
</protein>
<dbReference type="Proteomes" id="UP001156215">
    <property type="component" value="Chromosome"/>
</dbReference>
<keyword evidence="2" id="KW-0808">Transferase</keyword>
<keyword evidence="1" id="KW-0328">Glycosyltransferase</keyword>
<proteinExistence type="predicted"/>
<dbReference type="GO" id="GO:0008107">
    <property type="term" value="F:galactoside 2-alpha-L-fucosyltransferase activity"/>
    <property type="evidence" value="ECO:0007669"/>
    <property type="project" value="InterPro"/>
</dbReference>
<dbReference type="RefSeq" id="WP_269308102.1">
    <property type="nucleotide sequence ID" value="NZ_CP098242.1"/>
</dbReference>
<dbReference type="PANTHER" id="PTHR11927">
    <property type="entry name" value="GALACTOSIDE 2-L-FUCOSYLTRANSFERASE"/>
    <property type="match status" value="1"/>
</dbReference>
<organism evidence="3 4">
    <name type="scientific">Oxalobacter vibrioformis</name>
    <dbReference type="NCBI Taxonomy" id="933080"/>
    <lineage>
        <taxon>Bacteria</taxon>
        <taxon>Pseudomonadati</taxon>
        <taxon>Pseudomonadota</taxon>
        <taxon>Betaproteobacteria</taxon>
        <taxon>Burkholderiales</taxon>
        <taxon>Oxalobacteraceae</taxon>
        <taxon>Oxalobacter</taxon>
    </lineage>
</organism>
<sequence length="299" mass="34517">MIVVRLKGGLGNQLFQYAVGFALAKKNKDQFKMDLSGYHGQDKRRPYVRSPDIMQFSVSASVASEEEVQRFRNPFGLASRVFRVVSQKVFKKYYTDWHWEIMNQKGNVYLEGFFQCEKYFVDCFDELSKEFLLQENLNADIEPIVNLIKSMHSPVSLHIRRGDYVSDPRISALHNICGIDYYETALACLKDQIGYYDLVVFSDDIEWVRNNLNLSENTYYVSGQKGVSGSVINASQELTLMSMCKHHIIANSTFSWWGAYLNQRQGKIVMAPGLWNRSKDYSHKNIIPPGWQQIPILGY</sequence>
<dbReference type="GO" id="GO:0016020">
    <property type="term" value="C:membrane"/>
    <property type="evidence" value="ECO:0007669"/>
    <property type="project" value="InterPro"/>
</dbReference>
<accession>A0A9E9LUI5</accession>
<dbReference type="CDD" id="cd11301">
    <property type="entry name" value="Fut1_Fut2_like"/>
    <property type="match status" value="1"/>
</dbReference>
<evidence type="ECO:0000313" key="3">
    <source>
        <dbReference type="EMBL" id="WAW09109.1"/>
    </source>
</evidence>
<dbReference type="EMBL" id="CP098242">
    <property type="protein sequence ID" value="WAW09109.1"/>
    <property type="molecule type" value="Genomic_DNA"/>
</dbReference>
<dbReference type="AlphaFoldDB" id="A0A9E9LUI5"/>
<reference evidence="3" key="1">
    <citation type="journal article" date="2022" name="Front. Microbiol.">
        <title>New perspectives on an old grouping: The genomic and phenotypic variability of Oxalobacter formigenes and the implications for calcium oxalate stone prevention.</title>
        <authorList>
            <person name="Chmiel J.A."/>
            <person name="Carr C."/>
            <person name="Stuivenberg G.A."/>
            <person name="Venema R."/>
            <person name="Chanyi R.M."/>
            <person name="Al K.F."/>
            <person name="Giguere D."/>
            <person name="Say H."/>
            <person name="Akouris P.P."/>
            <person name="Dominguez Romero S.A."/>
            <person name="Kwong A."/>
            <person name="Tai V."/>
            <person name="Koval S.F."/>
            <person name="Razvi H."/>
            <person name="Bjazevic J."/>
            <person name="Burton J.P."/>
        </authorList>
    </citation>
    <scope>NUCLEOTIDE SEQUENCE</scope>
    <source>
        <strain evidence="3">WoOx3</strain>
    </source>
</reference>
<dbReference type="GO" id="GO:0005975">
    <property type="term" value="P:carbohydrate metabolic process"/>
    <property type="evidence" value="ECO:0007669"/>
    <property type="project" value="InterPro"/>
</dbReference>
<evidence type="ECO:0000256" key="2">
    <source>
        <dbReference type="ARBA" id="ARBA00022679"/>
    </source>
</evidence>
<name>A0A9E9LUI5_9BURK</name>
<dbReference type="PANTHER" id="PTHR11927:SF9">
    <property type="entry name" value="L-FUCOSYLTRANSFERASE"/>
    <property type="match status" value="1"/>
</dbReference>
<keyword evidence="4" id="KW-1185">Reference proteome</keyword>
<dbReference type="InterPro" id="IPR002516">
    <property type="entry name" value="Glyco_trans_11"/>
</dbReference>
<evidence type="ECO:0000313" key="4">
    <source>
        <dbReference type="Proteomes" id="UP001156215"/>
    </source>
</evidence>